<dbReference type="GeneID" id="70236182"/>
<dbReference type="Proteomes" id="UP000769157">
    <property type="component" value="Unassembled WGS sequence"/>
</dbReference>
<keyword evidence="2" id="KW-1185">Reference proteome</keyword>
<dbReference type="RefSeq" id="XP_046061232.1">
    <property type="nucleotide sequence ID" value="XM_046205271.1"/>
</dbReference>
<reference evidence="1" key="2">
    <citation type="submission" date="2021-01" db="EMBL/GenBank/DDBJ databases">
        <authorList>
            <person name="Schikora-Tamarit M.A."/>
        </authorList>
    </citation>
    <scope>NUCLEOTIDE SEQUENCE</scope>
    <source>
        <strain evidence="1">CBS6075</strain>
    </source>
</reference>
<name>A0A9P8P5S6_9ASCO</name>
<dbReference type="EMBL" id="JAEUBE010000295">
    <property type="protein sequence ID" value="KAH3666028.1"/>
    <property type="molecule type" value="Genomic_DNA"/>
</dbReference>
<protein>
    <submittedName>
        <fullName evidence="1">Uncharacterized protein</fullName>
    </submittedName>
</protein>
<comment type="caution">
    <text evidence="1">The sequence shown here is derived from an EMBL/GenBank/DDBJ whole genome shotgun (WGS) entry which is preliminary data.</text>
</comment>
<reference evidence="1" key="1">
    <citation type="journal article" date="2021" name="Open Biol.">
        <title>Shared evolutionary footprints suggest mitochondrial oxidative damage underlies multiple complex I losses in fungi.</title>
        <authorList>
            <person name="Schikora-Tamarit M.A."/>
            <person name="Marcet-Houben M."/>
            <person name="Nosek J."/>
            <person name="Gabaldon T."/>
        </authorList>
    </citation>
    <scope>NUCLEOTIDE SEQUENCE</scope>
    <source>
        <strain evidence="1">CBS6075</strain>
    </source>
</reference>
<sequence>MMCKSSSYSLCQYSPDETDEVFFSSVQNSLSSGTSLLPFSFAPMCSGTRLLFKWSRHITRGTGLAGLLWSLTRALNALSGTSSNPTEHPGVSWQHVTCMAFPHTLQSVRLPPRPQMVHFLPECFKSESSAPNTGCMELLPNSQSGSNTAQIA</sequence>
<proteinExistence type="predicted"/>
<gene>
    <name evidence="1" type="ORF">OGAPHI_004217</name>
</gene>
<organism evidence="1 2">
    <name type="scientific">Ogataea philodendri</name>
    <dbReference type="NCBI Taxonomy" id="1378263"/>
    <lineage>
        <taxon>Eukaryota</taxon>
        <taxon>Fungi</taxon>
        <taxon>Dikarya</taxon>
        <taxon>Ascomycota</taxon>
        <taxon>Saccharomycotina</taxon>
        <taxon>Pichiomycetes</taxon>
        <taxon>Pichiales</taxon>
        <taxon>Pichiaceae</taxon>
        <taxon>Ogataea</taxon>
    </lineage>
</organism>
<accession>A0A9P8P5S6</accession>
<evidence type="ECO:0000313" key="2">
    <source>
        <dbReference type="Proteomes" id="UP000769157"/>
    </source>
</evidence>
<dbReference type="AlphaFoldDB" id="A0A9P8P5S6"/>
<evidence type="ECO:0000313" key="1">
    <source>
        <dbReference type="EMBL" id="KAH3666028.1"/>
    </source>
</evidence>